<evidence type="ECO:0000313" key="4">
    <source>
        <dbReference type="Proteomes" id="UP000235023"/>
    </source>
</evidence>
<dbReference type="AlphaFoldDB" id="A0A2J5HYM7"/>
<feature type="compositionally biased region" description="Basic and acidic residues" evidence="1">
    <location>
        <begin position="608"/>
        <end position="618"/>
    </location>
</feature>
<feature type="domain" description="C2H2-type" evidence="2">
    <location>
        <begin position="221"/>
        <end position="244"/>
    </location>
</feature>
<protein>
    <recommendedName>
        <fullName evidence="2">C2H2-type domain-containing protein</fullName>
    </recommendedName>
</protein>
<feature type="compositionally biased region" description="Basic and acidic residues" evidence="1">
    <location>
        <begin position="374"/>
        <end position="403"/>
    </location>
</feature>
<keyword evidence="4" id="KW-1185">Reference proteome</keyword>
<sequence length="835" mass="91319">MAQRRTPQVPMMVQGPPVWSISNNNPGCLLSVPRLDTGLDSRSPSSNPSPISPGSGGPDLLAADFGSSPYGDQGFGVTGNTISLAGISPHITGFDEGLEGSCMSRVCSTWTEPAGSLTFDPLGEVKANLEQVTATVQSSLNDLEAPQLSELKNLFSQALPMLESMVQSEIEHRMPSSPAEAPEDGFNYRCLLCPTSRNQMCSNRGIFKRHVTDRHEAEYRYTCSICGWYTHRRDKVHAHYRKKHGLIGCLTPEEVNRLGVRLPVPPCCGICFESVSSYAAYFDCFASHCRVLENRPGGTIYNGSRKNSDDRGNGGGGFNGQNGSINNLGGFGGPSNYSYGNGNGYYGGSSNVYFGQSSGYNNQCSKDVVDLDQRQSNEPRDQGPHDKRDSPCESTTELEKSDQVEQCNNCPDHQTKNNDTQQKPPAAPFQHGSWDPSDQHEDKRAQLRGSISGILDKSLPRKPGTTDIRRCRSCGHSIDDCTRCKSFGAAADRCHNCADKSCVLQMPRLRMPRHADELAPSQLGPLEPNSALALRKSCSFPTYRGDKTRMALKSLPTSHPERQAPGCHPGERDMALQELHNSLAVIARKQDALSMPNVNRNSVSGSLPDKKATHDASEDGATRVNYIIPRLERFSSDIWRQQTIFLERNRYIAQHIKGSLRQGGPVFDIPFRVPLDHRIGSHERGKTKLLLPDSTPTATCRLSLRRHSLKGTVQVVVGLLTLHASVAKTQPDADPAKPDCVDDRGLIPSTLESRKADAEICVPYSYNLVSHILQGLWNWNAGFIDHLSFKSLQASGAVIDDEKSFIVSTFKSTLASIVQGPGYSGSIDLSQLSFL</sequence>
<feature type="compositionally biased region" description="Polar residues" evidence="1">
    <location>
        <begin position="404"/>
        <end position="423"/>
    </location>
</feature>
<feature type="compositionally biased region" description="Polar residues" evidence="1">
    <location>
        <begin position="596"/>
        <end position="605"/>
    </location>
</feature>
<feature type="region of interest" description="Disordered" evidence="1">
    <location>
        <begin position="300"/>
        <end position="321"/>
    </location>
</feature>
<dbReference type="EMBL" id="KZ559526">
    <property type="protein sequence ID" value="PLN82579.1"/>
    <property type="molecule type" value="Genomic_DNA"/>
</dbReference>
<evidence type="ECO:0000313" key="3">
    <source>
        <dbReference type="EMBL" id="PLN82579.1"/>
    </source>
</evidence>
<evidence type="ECO:0000256" key="1">
    <source>
        <dbReference type="SAM" id="MobiDB-lite"/>
    </source>
</evidence>
<dbReference type="OrthoDB" id="4501248at2759"/>
<feature type="region of interest" description="Disordered" evidence="1">
    <location>
        <begin position="596"/>
        <end position="618"/>
    </location>
</feature>
<reference evidence="4" key="1">
    <citation type="submission" date="2017-12" db="EMBL/GenBank/DDBJ databases">
        <authorList>
            <consortium name="DOE Joint Genome Institute"/>
            <person name="Mondo S.J."/>
            <person name="Kjaerbolling I."/>
            <person name="Vesth T.C."/>
            <person name="Frisvad J.C."/>
            <person name="Nybo J.L."/>
            <person name="Theobald S."/>
            <person name="Kuo A."/>
            <person name="Bowyer P."/>
            <person name="Matsuda Y."/>
            <person name="Lyhne E.K."/>
            <person name="Kogle M.E."/>
            <person name="Clum A."/>
            <person name="Lipzen A."/>
            <person name="Salamov A."/>
            <person name="Ngan C.Y."/>
            <person name="Daum C."/>
            <person name="Chiniquy J."/>
            <person name="Barry K."/>
            <person name="LaButti K."/>
            <person name="Haridas S."/>
            <person name="Simmons B.A."/>
            <person name="Magnuson J.K."/>
            <person name="Mortensen U.H."/>
            <person name="Larsen T.O."/>
            <person name="Grigoriev I.V."/>
            <person name="Baker S.E."/>
            <person name="Andersen M.R."/>
            <person name="Nordberg H.P."/>
            <person name="Cantor M.N."/>
            <person name="Hua S.X."/>
        </authorList>
    </citation>
    <scope>NUCLEOTIDE SEQUENCE [LARGE SCALE GENOMIC DNA]</scope>
    <source>
        <strain evidence="4">IBT 19404</strain>
    </source>
</reference>
<feature type="region of interest" description="Disordered" evidence="1">
    <location>
        <begin position="374"/>
        <end position="444"/>
    </location>
</feature>
<dbReference type="SMART" id="SM00355">
    <property type="entry name" value="ZnF_C2H2"/>
    <property type="match status" value="2"/>
</dbReference>
<dbReference type="Gene3D" id="3.30.160.60">
    <property type="entry name" value="Classic Zinc Finger"/>
    <property type="match status" value="1"/>
</dbReference>
<name>A0A2J5HYM7_9EURO</name>
<accession>A0A2J5HYM7</accession>
<dbReference type="InterPro" id="IPR013087">
    <property type="entry name" value="Znf_C2H2_type"/>
</dbReference>
<feature type="domain" description="C2H2-type" evidence="2">
    <location>
        <begin position="188"/>
        <end position="215"/>
    </location>
</feature>
<evidence type="ECO:0000259" key="2">
    <source>
        <dbReference type="SMART" id="SM00355"/>
    </source>
</evidence>
<feature type="compositionally biased region" description="Low complexity" evidence="1">
    <location>
        <begin position="41"/>
        <end position="53"/>
    </location>
</feature>
<dbReference type="Proteomes" id="UP000235023">
    <property type="component" value="Unassembled WGS sequence"/>
</dbReference>
<organism evidence="3 4">
    <name type="scientific">Aspergillus taichungensis</name>
    <dbReference type="NCBI Taxonomy" id="482145"/>
    <lineage>
        <taxon>Eukaryota</taxon>
        <taxon>Fungi</taxon>
        <taxon>Dikarya</taxon>
        <taxon>Ascomycota</taxon>
        <taxon>Pezizomycotina</taxon>
        <taxon>Eurotiomycetes</taxon>
        <taxon>Eurotiomycetidae</taxon>
        <taxon>Eurotiales</taxon>
        <taxon>Aspergillaceae</taxon>
        <taxon>Aspergillus</taxon>
        <taxon>Aspergillus subgen. Circumdati</taxon>
    </lineage>
</organism>
<gene>
    <name evidence="3" type="ORF">BDW42DRAFT_79843</name>
</gene>
<proteinExistence type="predicted"/>
<feature type="region of interest" description="Disordered" evidence="1">
    <location>
        <begin position="32"/>
        <end position="65"/>
    </location>
</feature>